<comment type="caution">
    <text evidence="1">The sequence shown here is derived from an EMBL/GenBank/DDBJ whole genome shotgun (WGS) entry which is preliminary data.</text>
</comment>
<organism evidence="1 2">
    <name type="scientific">Cupriavidus basilensis OR16</name>
    <dbReference type="NCBI Taxonomy" id="1127483"/>
    <lineage>
        <taxon>Bacteria</taxon>
        <taxon>Pseudomonadati</taxon>
        <taxon>Pseudomonadota</taxon>
        <taxon>Betaproteobacteria</taxon>
        <taxon>Burkholderiales</taxon>
        <taxon>Burkholderiaceae</taxon>
        <taxon>Cupriavidus</taxon>
    </lineage>
</organism>
<accession>H1SAX4</accession>
<sequence>MRADEGHDRLVAGGQAVLDRACHQVWHCQAGRSHDQGDGVIARAVQQCPDGTAQQVRLQACQGDVDGVAVQRCMIALLQRPQPLRGGFVRRGRLEAGQPEAVRYQRAGATGRGQDGN</sequence>
<gene>
    <name evidence="1" type="ORF">OR16_26438</name>
</gene>
<protein>
    <submittedName>
        <fullName evidence="1">Uncharacterized protein</fullName>
    </submittedName>
</protein>
<dbReference type="AlphaFoldDB" id="H1SAX4"/>
<reference evidence="1 2" key="1">
    <citation type="journal article" date="2012" name="J. Bacteriol.">
        <title>De Novo Genome Project of Cupriavidus basilensis OR16.</title>
        <authorList>
            <person name="Cserhati M."/>
            <person name="Kriszt B."/>
            <person name="Szoboszlay S."/>
            <person name="Toth A."/>
            <person name="Szabo I."/>
            <person name="Tancsics A."/>
            <person name="Nagy I."/>
            <person name="Horvath B."/>
            <person name="Nagy I."/>
            <person name="Kukolya J."/>
        </authorList>
    </citation>
    <scope>NUCLEOTIDE SEQUENCE [LARGE SCALE GENOMIC DNA]</scope>
    <source>
        <strain evidence="1 2">OR16</strain>
    </source>
</reference>
<dbReference type="EMBL" id="AHJE01000068">
    <property type="protein sequence ID" value="EHP40306.1"/>
    <property type="molecule type" value="Genomic_DNA"/>
</dbReference>
<dbReference type="Proteomes" id="UP000005808">
    <property type="component" value="Unassembled WGS sequence"/>
</dbReference>
<feature type="non-terminal residue" evidence="1">
    <location>
        <position position="117"/>
    </location>
</feature>
<proteinExistence type="predicted"/>
<name>H1SAX4_9BURK</name>
<evidence type="ECO:0000313" key="1">
    <source>
        <dbReference type="EMBL" id="EHP40306.1"/>
    </source>
</evidence>
<evidence type="ECO:0000313" key="2">
    <source>
        <dbReference type="Proteomes" id="UP000005808"/>
    </source>
</evidence>